<proteinExistence type="predicted"/>
<comment type="caution">
    <text evidence="1">The sequence shown here is derived from an EMBL/GenBank/DDBJ whole genome shotgun (WGS) entry which is preliminary data.</text>
</comment>
<protein>
    <submittedName>
        <fullName evidence="1">Uncharacterized protein</fullName>
    </submittedName>
</protein>
<evidence type="ECO:0000313" key="1">
    <source>
        <dbReference type="EMBL" id="GEA90242.1"/>
    </source>
</evidence>
<gene>
    <name evidence="1" type="ORF">CCE01nite_41910</name>
</gene>
<dbReference type="RefSeq" id="WP_034625653.1">
    <property type="nucleotide sequence ID" value="NZ_BJLR01000046.1"/>
</dbReference>
<dbReference type="AlphaFoldDB" id="A0A4Y3L1K6"/>
<keyword evidence="2" id="KW-1185">Reference proteome</keyword>
<sequence length="134" mass="15472">MSDEPLGDEGLDIGLRTMARDEPGFRISFEVRAAGDPQNIEFPLEVDNRITWWKSLELYMALIPGYYLPIGRRIETKNRARSAETYVQPFSISKFGRVGLWKEGVLGFGAHAIDWDYNAWGNRGREFVFSWHED</sequence>
<name>A0A4Y3L1K6_9CELL</name>
<organism evidence="1 2">
    <name type="scientific">Cellulomonas cellasea</name>
    <dbReference type="NCBI Taxonomy" id="43670"/>
    <lineage>
        <taxon>Bacteria</taxon>
        <taxon>Bacillati</taxon>
        <taxon>Actinomycetota</taxon>
        <taxon>Actinomycetes</taxon>
        <taxon>Micrococcales</taxon>
        <taxon>Cellulomonadaceae</taxon>
        <taxon>Cellulomonas</taxon>
    </lineage>
</organism>
<accession>A0A4Y3L1K6</accession>
<reference evidence="1" key="1">
    <citation type="submission" date="2019-06" db="EMBL/GenBank/DDBJ databases">
        <title>Whole genome shotgun sequence of Cellulomonas cellasea NBRC 3753.</title>
        <authorList>
            <person name="Hosoyama A."/>
            <person name="Uohara A."/>
            <person name="Ohji S."/>
            <person name="Ichikawa N."/>
        </authorList>
    </citation>
    <scope>NUCLEOTIDE SEQUENCE [LARGE SCALE GENOMIC DNA]</scope>
    <source>
        <strain evidence="1">NBRC 3753</strain>
    </source>
</reference>
<evidence type="ECO:0000313" key="2">
    <source>
        <dbReference type="Proteomes" id="UP000317046"/>
    </source>
</evidence>
<dbReference type="Proteomes" id="UP000317046">
    <property type="component" value="Unassembled WGS sequence"/>
</dbReference>
<dbReference type="EMBL" id="BJLR01000046">
    <property type="protein sequence ID" value="GEA90242.1"/>
    <property type="molecule type" value="Genomic_DNA"/>
</dbReference>